<gene>
    <name evidence="2" type="ORF">PENNAL_c0215G07276</name>
</gene>
<reference evidence="3" key="1">
    <citation type="journal article" date="2017" name="Nat. Microbiol.">
        <title>Global analysis of biosynthetic gene clusters reveals vast potential of secondary metabolite production in Penicillium species.</title>
        <authorList>
            <person name="Nielsen J.C."/>
            <person name="Grijseels S."/>
            <person name="Prigent S."/>
            <person name="Ji B."/>
            <person name="Dainat J."/>
            <person name="Nielsen K.F."/>
            <person name="Frisvad J.C."/>
            <person name="Workman M."/>
            <person name="Nielsen J."/>
        </authorList>
    </citation>
    <scope>NUCLEOTIDE SEQUENCE [LARGE SCALE GENOMIC DNA]</scope>
    <source>
        <strain evidence="3">IBT 13039</strain>
    </source>
</reference>
<evidence type="ECO:0000259" key="1">
    <source>
        <dbReference type="Pfam" id="PF25484"/>
    </source>
</evidence>
<protein>
    <recommendedName>
        <fullName evidence="1">DUF7907 domain-containing protein</fullName>
    </recommendedName>
</protein>
<feature type="non-terminal residue" evidence="2">
    <location>
        <position position="49"/>
    </location>
</feature>
<comment type="caution">
    <text evidence="2">The sequence shown here is derived from an EMBL/GenBank/DDBJ whole genome shotgun (WGS) entry which is preliminary data.</text>
</comment>
<organism evidence="2 3">
    <name type="scientific">Penicillium nalgiovense</name>
    <dbReference type="NCBI Taxonomy" id="60175"/>
    <lineage>
        <taxon>Eukaryota</taxon>
        <taxon>Fungi</taxon>
        <taxon>Dikarya</taxon>
        <taxon>Ascomycota</taxon>
        <taxon>Pezizomycotina</taxon>
        <taxon>Eurotiomycetes</taxon>
        <taxon>Eurotiomycetidae</taxon>
        <taxon>Eurotiales</taxon>
        <taxon>Aspergillaceae</taxon>
        <taxon>Penicillium</taxon>
    </lineage>
</organism>
<dbReference type="AlphaFoldDB" id="A0A1V6WQA8"/>
<dbReference type="InterPro" id="IPR057229">
    <property type="entry name" value="DUF7907"/>
</dbReference>
<dbReference type="EMBL" id="MOOB01000215">
    <property type="protein sequence ID" value="OQE65068.1"/>
    <property type="molecule type" value="Genomic_DNA"/>
</dbReference>
<evidence type="ECO:0000313" key="3">
    <source>
        <dbReference type="Proteomes" id="UP000191691"/>
    </source>
</evidence>
<dbReference type="STRING" id="60175.A0A1V6WQA8"/>
<dbReference type="Proteomes" id="UP000191691">
    <property type="component" value="Unassembled WGS sequence"/>
</dbReference>
<sequence>MWSEASGFRGRLVWDWYHKAPQLFYLNRYYDATISSSCSKIQLKTEYIN</sequence>
<proteinExistence type="predicted"/>
<dbReference type="Pfam" id="PF25484">
    <property type="entry name" value="DUF7907"/>
    <property type="match status" value="1"/>
</dbReference>
<keyword evidence="3" id="KW-1185">Reference proteome</keyword>
<name>A0A1V6WQA8_PENNA</name>
<evidence type="ECO:0000313" key="2">
    <source>
        <dbReference type="EMBL" id="OQE65068.1"/>
    </source>
</evidence>
<feature type="domain" description="DUF7907" evidence="1">
    <location>
        <begin position="2"/>
        <end position="47"/>
    </location>
</feature>
<accession>A0A1V6WQA8</accession>